<sequence>MKAYRSKPHYGVDRPVTVQVAPAANFAALYPQLLPHATRTKQFVFQVAIHTFGTRNIWTALDSSMASNRYDLLDDAEENELHHKRLLPLETRPFLRLTKRLLAPGSLTNPDIFKLPTPPPDGATDTEVEESQDASTLSAEVNALREDVLFDFQAFDVVIDRLQFLATQNAAERERYANDRGQILDTMESVRQSNATLRSQLDEARATLAQRKKFDELADKITGNRMLRTREEQHVNIQKLTEECEELQRESETYGGTWRERKEQFDKLVDEGVNLRKMIRDEQEEVERREGMDEGDAGEEDSHAVDTPANRSQSGNATPAPRSEGATTPMRPGSSNGRTPAPEESGQPAGDSLKPTQDATGSFSRGGSQAPSLRVESPRGSTSRAGSPAAGTPAAEGQTGRGEPENGEDIEMGDSAQAVDTPMAEGSAEDNRDTPQITVDAPVGGQDKMDTT</sequence>
<accession>A0ABR2UEJ3</accession>
<feature type="coiled-coil region" evidence="3">
    <location>
        <begin position="187"/>
        <end position="257"/>
    </location>
</feature>
<comment type="subcellular location">
    <subcellularLocation>
        <location evidence="1">Nucleus</location>
    </subcellularLocation>
</comment>
<dbReference type="EMBL" id="JARVKF010000444">
    <property type="protein sequence ID" value="KAK9413028.1"/>
    <property type="molecule type" value="Genomic_DNA"/>
</dbReference>
<feature type="region of interest" description="Disordered" evidence="4">
    <location>
        <begin position="280"/>
        <end position="452"/>
    </location>
</feature>
<keyword evidence="3" id="KW-0175">Coiled coil</keyword>
<keyword evidence="6" id="KW-1185">Reference proteome</keyword>
<organism evidence="5 6">
    <name type="scientific">Seiridium unicorne</name>
    <dbReference type="NCBI Taxonomy" id="138068"/>
    <lineage>
        <taxon>Eukaryota</taxon>
        <taxon>Fungi</taxon>
        <taxon>Dikarya</taxon>
        <taxon>Ascomycota</taxon>
        <taxon>Pezizomycotina</taxon>
        <taxon>Sordariomycetes</taxon>
        <taxon>Xylariomycetidae</taxon>
        <taxon>Amphisphaeriales</taxon>
        <taxon>Sporocadaceae</taxon>
        <taxon>Seiridium</taxon>
    </lineage>
</organism>
<dbReference type="Proteomes" id="UP001408356">
    <property type="component" value="Unassembled WGS sequence"/>
</dbReference>
<evidence type="ECO:0000256" key="4">
    <source>
        <dbReference type="SAM" id="MobiDB-lite"/>
    </source>
</evidence>
<feature type="compositionally biased region" description="Basic and acidic residues" evidence="4">
    <location>
        <begin position="280"/>
        <end position="292"/>
    </location>
</feature>
<evidence type="ECO:0000313" key="6">
    <source>
        <dbReference type="Proteomes" id="UP001408356"/>
    </source>
</evidence>
<evidence type="ECO:0000256" key="2">
    <source>
        <dbReference type="ARBA" id="ARBA00023242"/>
    </source>
</evidence>
<reference evidence="5 6" key="1">
    <citation type="journal article" date="2024" name="J. Plant Pathol.">
        <title>Sequence and assembly of the genome of Seiridium unicorne, isolate CBS 538.82, causal agent of cypress canker disease.</title>
        <authorList>
            <person name="Scali E."/>
            <person name="Rocca G.D."/>
            <person name="Danti R."/>
            <person name="Garbelotto M."/>
            <person name="Barberini S."/>
            <person name="Baroncelli R."/>
            <person name="Emiliani G."/>
        </authorList>
    </citation>
    <scope>NUCLEOTIDE SEQUENCE [LARGE SCALE GENOMIC DNA]</scope>
    <source>
        <strain evidence="5 6">BM-138-508</strain>
    </source>
</reference>
<proteinExistence type="predicted"/>
<feature type="compositionally biased region" description="Polar residues" evidence="4">
    <location>
        <begin position="354"/>
        <end position="371"/>
    </location>
</feature>
<gene>
    <name evidence="5" type="ORF">SUNI508_12114</name>
</gene>
<name>A0ABR2UEJ3_9PEZI</name>
<dbReference type="Pfam" id="PF05615">
    <property type="entry name" value="THOC7"/>
    <property type="match status" value="1"/>
</dbReference>
<evidence type="ECO:0000256" key="1">
    <source>
        <dbReference type="ARBA" id="ARBA00004123"/>
    </source>
</evidence>
<keyword evidence="2" id="KW-0539">Nucleus</keyword>
<protein>
    <submittedName>
        <fullName evidence="5">Tho complex subunit 7</fullName>
    </submittedName>
</protein>
<evidence type="ECO:0000313" key="5">
    <source>
        <dbReference type="EMBL" id="KAK9413028.1"/>
    </source>
</evidence>
<evidence type="ECO:0000256" key="3">
    <source>
        <dbReference type="SAM" id="Coils"/>
    </source>
</evidence>
<comment type="caution">
    <text evidence="5">The sequence shown here is derived from an EMBL/GenBank/DDBJ whole genome shotgun (WGS) entry which is preliminary data.</text>
</comment>
<dbReference type="InterPro" id="IPR008501">
    <property type="entry name" value="THOC7/Mft1"/>
</dbReference>